<gene>
    <name evidence="1" type="ORF">SSYIS1_04640</name>
</gene>
<evidence type="ECO:0000313" key="2">
    <source>
        <dbReference type="Proteomes" id="UP000324392"/>
    </source>
</evidence>
<dbReference type="AlphaFoldDB" id="A0A455VFN8"/>
<accession>A0A455VFN8</accession>
<name>A0A455VFN8_9GAMM</name>
<organism evidence="1 2">
    <name type="scientific">Serratia symbiotica</name>
    <dbReference type="NCBI Taxonomy" id="138074"/>
    <lineage>
        <taxon>Bacteria</taxon>
        <taxon>Pseudomonadati</taxon>
        <taxon>Pseudomonadota</taxon>
        <taxon>Gammaproteobacteria</taxon>
        <taxon>Enterobacterales</taxon>
        <taxon>Yersiniaceae</taxon>
        <taxon>Serratia</taxon>
    </lineage>
</organism>
<dbReference type="Proteomes" id="UP000324392">
    <property type="component" value="Chromosome"/>
</dbReference>
<dbReference type="EMBL" id="AP019531">
    <property type="protein sequence ID" value="BBI91324.1"/>
    <property type="molecule type" value="Genomic_DNA"/>
</dbReference>
<protein>
    <submittedName>
        <fullName evidence="1">Uncharacterized protein</fullName>
    </submittedName>
</protein>
<evidence type="ECO:0000313" key="1">
    <source>
        <dbReference type="EMBL" id="BBI91324.1"/>
    </source>
</evidence>
<proteinExistence type="predicted"/>
<reference evidence="1 2" key="1">
    <citation type="submission" date="2019-03" db="EMBL/GenBank/DDBJ databases">
        <title>The genome sequence of Candidatus Serratia symbiotica strain IS.</title>
        <authorList>
            <person name="Nikoh N."/>
            <person name="Koga R."/>
            <person name="Oshima K."/>
            <person name="Hattori M."/>
            <person name="Fukatsu T."/>
        </authorList>
    </citation>
    <scope>NUCLEOTIDE SEQUENCE [LARGE SCALE GENOMIC DNA]</scope>
    <source>
        <strain evidence="1 2">IS</strain>
    </source>
</reference>
<sequence length="43" mass="4847">MSAQALFKSVPDRFVAALPLSCNANYLGYNGKIICCNYYWPSR</sequence>